<dbReference type="InterPro" id="IPR034193">
    <property type="entry name" value="PCSK9_ProteinaseK-like"/>
</dbReference>
<dbReference type="Pfam" id="PF05922">
    <property type="entry name" value="Inhibitor_I9"/>
    <property type="match status" value="1"/>
</dbReference>
<accession>A0ABT5D2P8</accession>
<dbReference type="PROSITE" id="PS51892">
    <property type="entry name" value="SUBTILASE"/>
    <property type="match status" value="1"/>
</dbReference>
<dbReference type="PROSITE" id="PS51257">
    <property type="entry name" value="PROKAR_LIPOPROTEIN"/>
    <property type="match status" value="1"/>
</dbReference>
<evidence type="ECO:0000313" key="11">
    <source>
        <dbReference type="Proteomes" id="UP001221838"/>
    </source>
</evidence>
<reference evidence="10 11" key="1">
    <citation type="submission" date="2022-11" db="EMBL/GenBank/DDBJ databases">
        <title>Minimal conservation of predation-associated metabolite biosynthetic gene clusters underscores biosynthetic potential of Myxococcota including descriptions for ten novel species: Archangium lansinium sp. nov., Myxococcus landrumus sp. nov., Nannocystis bai.</title>
        <authorList>
            <person name="Ahearne A."/>
            <person name="Stevens C."/>
            <person name="Dowd S."/>
        </authorList>
    </citation>
    <scope>NUCLEOTIDE SEQUENCE [LARGE SCALE GENOMIC DNA]</scope>
    <source>
        <strain evidence="10 11">NCWAL01</strain>
    </source>
</reference>
<dbReference type="InterPro" id="IPR036852">
    <property type="entry name" value="Peptidase_S8/S53_dom_sf"/>
</dbReference>
<dbReference type="Pfam" id="PF17957">
    <property type="entry name" value="Big_7"/>
    <property type="match status" value="3"/>
</dbReference>
<dbReference type="Gene3D" id="3.30.70.80">
    <property type="entry name" value="Peptidase S8 propeptide/proteinase inhibitor I9"/>
    <property type="match status" value="1"/>
</dbReference>
<evidence type="ECO:0000256" key="2">
    <source>
        <dbReference type="ARBA" id="ARBA00022670"/>
    </source>
</evidence>
<comment type="caution">
    <text evidence="10">The sequence shown here is derived from an EMBL/GenBank/DDBJ whole genome shotgun (WGS) entry which is preliminary data.</text>
</comment>
<dbReference type="PANTHER" id="PTHR43806:SF11">
    <property type="entry name" value="CEREVISIN-RELATED"/>
    <property type="match status" value="1"/>
</dbReference>
<feature type="active site" description="Charge relay system" evidence="5">
    <location>
        <position position="181"/>
    </location>
</feature>
<feature type="domain" description="Peptidase S8/S53" evidence="8">
    <location>
        <begin position="179"/>
        <end position="399"/>
    </location>
</feature>
<evidence type="ECO:0000256" key="6">
    <source>
        <dbReference type="RuleBase" id="RU003355"/>
    </source>
</evidence>
<evidence type="ECO:0000256" key="5">
    <source>
        <dbReference type="PROSITE-ProRule" id="PRU01240"/>
    </source>
</evidence>
<feature type="active site" description="Charge relay system" evidence="5">
    <location>
        <position position="366"/>
    </location>
</feature>
<dbReference type="InterPro" id="IPR010259">
    <property type="entry name" value="S8pro/Inhibitor_I9"/>
</dbReference>
<evidence type="ECO:0000313" key="10">
    <source>
        <dbReference type="EMBL" id="MDC0707133.1"/>
    </source>
</evidence>
<dbReference type="InterPro" id="IPR023828">
    <property type="entry name" value="Peptidase_S8_Ser-AS"/>
</dbReference>
<dbReference type="CDD" id="cd04077">
    <property type="entry name" value="Peptidases_S8_PCSK9_ProteinaseK_like"/>
    <property type="match status" value="1"/>
</dbReference>
<evidence type="ECO:0000256" key="7">
    <source>
        <dbReference type="SAM" id="SignalP"/>
    </source>
</evidence>
<dbReference type="InterPro" id="IPR013783">
    <property type="entry name" value="Ig-like_fold"/>
</dbReference>
<evidence type="ECO:0000256" key="3">
    <source>
        <dbReference type="ARBA" id="ARBA00022801"/>
    </source>
</evidence>
<evidence type="ECO:0000256" key="4">
    <source>
        <dbReference type="ARBA" id="ARBA00022825"/>
    </source>
</evidence>
<dbReference type="Pfam" id="PF00082">
    <property type="entry name" value="Peptidase_S8"/>
    <property type="match status" value="1"/>
</dbReference>
<dbReference type="InterPro" id="IPR015500">
    <property type="entry name" value="Peptidase_S8_subtilisin-rel"/>
</dbReference>
<evidence type="ECO:0000259" key="8">
    <source>
        <dbReference type="Pfam" id="PF00082"/>
    </source>
</evidence>
<keyword evidence="2 5" id="KW-0645">Protease</keyword>
<dbReference type="InterPro" id="IPR000209">
    <property type="entry name" value="Peptidase_S8/S53_dom"/>
</dbReference>
<dbReference type="InterPro" id="IPR022398">
    <property type="entry name" value="Peptidase_S8_His-AS"/>
</dbReference>
<dbReference type="SUPFAM" id="SSF54897">
    <property type="entry name" value="Protease propeptides/inhibitors"/>
    <property type="match status" value="1"/>
</dbReference>
<dbReference type="PRINTS" id="PR00723">
    <property type="entry name" value="SUBTILISIN"/>
</dbReference>
<keyword evidence="11" id="KW-1185">Reference proteome</keyword>
<evidence type="ECO:0000259" key="9">
    <source>
        <dbReference type="Pfam" id="PF05922"/>
    </source>
</evidence>
<dbReference type="EMBL" id="JAQNDM010000001">
    <property type="protein sequence ID" value="MDC0707133.1"/>
    <property type="molecule type" value="Genomic_DNA"/>
</dbReference>
<dbReference type="Gene3D" id="3.40.50.200">
    <property type="entry name" value="Peptidase S8/S53 domain"/>
    <property type="match status" value="1"/>
</dbReference>
<dbReference type="SUPFAM" id="SSF52743">
    <property type="entry name" value="Subtilisin-like"/>
    <property type="match status" value="1"/>
</dbReference>
<keyword evidence="7" id="KW-0732">Signal</keyword>
<name>A0ABT5D2P8_9BACT</name>
<feature type="chain" id="PRO_5046547757" evidence="7">
    <location>
        <begin position="20"/>
        <end position="1050"/>
    </location>
</feature>
<dbReference type="PROSITE" id="PS00137">
    <property type="entry name" value="SUBTILASE_HIS"/>
    <property type="match status" value="1"/>
</dbReference>
<keyword evidence="3 5" id="KW-0378">Hydrolase</keyword>
<feature type="signal peptide" evidence="7">
    <location>
        <begin position="1"/>
        <end position="19"/>
    </location>
</feature>
<dbReference type="InterPro" id="IPR023827">
    <property type="entry name" value="Peptidase_S8_Asp-AS"/>
</dbReference>
<feature type="active site" description="Charge relay system" evidence="5">
    <location>
        <position position="214"/>
    </location>
</feature>
<proteinExistence type="inferred from homology"/>
<dbReference type="Gene3D" id="2.60.40.10">
    <property type="entry name" value="Immunoglobulins"/>
    <property type="match status" value="3"/>
</dbReference>
<organism evidence="10 11">
    <name type="scientific">Stigmatella ashevillensis</name>
    <dbReference type="NCBI Taxonomy" id="2995309"/>
    <lineage>
        <taxon>Bacteria</taxon>
        <taxon>Pseudomonadati</taxon>
        <taxon>Myxococcota</taxon>
        <taxon>Myxococcia</taxon>
        <taxon>Myxococcales</taxon>
        <taxon>Cystobacterineae</taxon>
        <taxon>Archangiaceae</taxon>
        <taxon>Stigmatella</taxon>
    </lineage>
</organism>
<evidence type="ECO:0000256" key="1">
    <source>
        <dbReference type="ARBA" id="ARBA00011073"/>
    </source>
</evidence>
<comment type="similarity">
    <text evidence="1 5 6">Belongs to the peptidase S8 family.</text>
</comment>
<dbReference type="RefSeq" id="WP_272134382.1">
    <property type="nucleotide sequence ID" value="NZ_JAQNDM010000001.1"/>
</dbReference>
<protein>
    <submittedName>
        <fullName evidence="10">Ig-like domain-containing protein</fullName>
    </submittedName>
</protein>
<dbReference type="PANTHER" id="PTHR43806">
    <property type="entry name" value="PEPTIDASE S8"/>
    <property type="match status" value="1"/>
</dbReference>
<dbReference type="PROSITE" id="PS00136">
    <property type="entry name" value="SUBTILASE_ASP"/>
    <property type="match status" value="1"/>
</dbReference>
<dbReference type="InterPro" id="IPR050131">
    <property type="entry name" value="Peptidase_S8_subtilisin-like"/>
</dbReference>
<keyword evidence="4 5" id="KW-0720">Serine protease</keyword>
<dbReference type="Proteomes" id="UP001221838">
    <property type="component" value="Unassembled WGS sequence"/>
</dbReference>
<dbReference type="PROSITE" id="PS00138">
    <property type="entry name" value="SUBTILASE_SER"/>
    <property type="match status" value="1"/>
</dbReference>
<dbReference type="InterPro" id="IPR037045">
    <property type="entry name" value="S8pro/Inhibitor_I9_sf"/>
</dbReference>
<sequence>MHKTGLKFLAGALTGLALAGCGLDASPTEPLEPQAAEAGLKDTVKQQQNLIPTRKRFATQQQNLIPNRYIVVFKQPTGRTLSVSDVQQQAVGVAQQYGATVSRTYAHALQGFSAQMDERQAAAMRQDPRVDFIEQDSVVSISAQQTGATWGLDRLDQSERPLDGIYNYIGTGAGVNAYIIDTGIRLTHNEFQGRAVTGFDAVTPGGTANDCNGHGTHVAGTVGSATYGVAKGVKLHAVRVLNCDGEGTTEGVIAGMDWVTAHHTKPAVANMSLGGDASEALDQAVRNSIAAGVVYTVAAGNDTVDACTQSPARVAETLTVGATDKLDSLAYFSNYGTCVDLFAPGVTITSVSHKSDNSTTALSGTSMASPHAAGVAALILQGNPTLQGAEVAELVKFHATPGVVVNPGTGSPNLLLYSAISVPTGDVTPPVAVLTSPTAGTTVQGTVPLKAEAADNTAVQRVEFWVNGQFLGADESAPYELSWDTQRNLPGNASLVVKAFDTSFNASSSPAVSVTVANTGNASDNPALKAPACATLGAVCDTGLLLVGRGPRGPELNAPNTINSSCADGASGVFHGDESLDRLRIATVDGGPLVPGKLVTISATVWAFAEFSYDALDLFHAPDATNPTWTYLTTLVPTDKDTQLLSATLPLPAGSSLQAIRGVFSFGSTSVTSCSTNEYTDHDDLIFAVGENTPPTVVLTQPTAGTSVQDTVLLKATATDNTAVQRVEFWVNGQLLGTDTSAPYELPWNTWQSATGTATLVAKAFDTSANVGSSPPVSVTVTSTGNATHDPVLKAPICATVGAVCDTGSLLVGRGPKGPELNAPNTINSSCADGTSGTFHFDESLDRLRIATVDGGPLAPGKLVTISASVWAFTNFSVDTLTLFHAPDATNPTWTQFARLTPTAKDSQVLSATFTLPLGASLQAIRGLFTYGTAPVTSCSSSAYADHDDLIFAVGDAPPTSEVLSPSANSVVQGQVPVTVRATDDKQVKQVNFYVGTKYVGYKTVGNGNEYTLTFNSLNLANGPYDITAVAIDSAGQKTTSPGMPIIIQN</sequence>
<feature type="domain" description="Inhibitor I9" evidence="9">
    <location>
        <begin position="68"/>
        <end position="141"/>
    </location>
</feature>
<gene>
    <name evidence="10" type="ORF">POL68_01495</name>
</gene>